<dbReference type="PIRSF" id="PIRSF002867">
    <property type="entry name" value="CheV"/>
    <property type="match status" value="1"/>
</dbReference>
<dbReference type="Gene3D" id="2.30.30.40">
    <property type="entry name" value="SH3 Domains"/>
    <property type="match status" value="1"/>
</dbReference>
<dbReference type="SMR" id="A0A0N9DYL7"/>
<dbReference type="PROSITE" id="PS50110">
    <property type="entry name" value="RESPONSE_REGULATORY"/>
    <property type="match status" value="1"/>
</dbReference>
<dbReference type="SMART" id="SM00448">
    <property type="entry name" value="REC"/>
    <property type="match status" value="1"/>
</dbReference>
<dbReference type="SUPFAM" id="SSF50341">
    <property type="entry name" value="CheW-like"/>
    <property type="match status" value="1"/>
</dbReference>
<protein>
    <submittedName>
        <fullName evidence="4">Chemotaxis protein, CheV</fullName>
    </submittedName>
</protein>
<dbReference type="InterPro" id="IPR024181">
    <property type="entry name" value="Chemotax_regulator_CheV"/>
</dbReference>
<feature type="modified residue" description="4-aspartylphosphate" evidence="1">
    <location>
        <position position="239"/>
    </location>
</feature>
<dbReference type="InterPro" id="IPR002545">
    <property type="entry name" value="CheW-lke_dom"/>
</dbReference>
<dbReference type="Pfam" id="PF01584">
    <property type="entry name" value="CheW"/>
    <property type="match status" value="1"/>
</dbReference>
<evidence type="ECO:0000259" key="3">
    <source>
        <dbReference type="PROSITE" id="PS50851"/>
    </source>
</evidence>
<dbReference type="AlphaFoldDB" id="A0A0N9DYL7"/>
<evidence type="ECO:0000256" key="1">
    <source>
        <dbReference type="PROSITE-ProRule" id="PRU00169"/>
    </source>
</evidence>
<dbReference type="EMBL" id="KT072770">
    <property type="protein sequence ID" value="ALF35022.1"/>
    <property type="molecule type" value="Genomic_DNA"/>
</dbReference>
<dbReference type="InterPro" id="IPR036061">
    <property type="entry name" value="CheW-like_dom_sf"/>
</dbReference>
<sequence>MNMLMKSIDQRTNLAGRNRFEMLLFSLNGHQRFGINVFKVREVIRVPELIEMPGAHSFIKGIAQLRGNPVIVIDLSEATTGKPIRYPEQAFVIVTEYNRHIQGFLVSAVDRIVNLDWSQIQPPPQGAGQSHYLTAVTEIEGKLIQVIDVEKVFSEIMPNDHEIEAETAQQLKGFNTSEIEVLVVDDSAVARNQIKRVLDSVNIPSKLVNDGQSAVQYLQDFAAKHKAVIAERIPLIISDIEMPIMDGYTLTSAIKSEPLLKDIHVVLHSSLSGVFNESMVKKVGADQFIAKFHPDELLQAINHWLLMK</sequence>
<dbReference type="InterPro" id="IPR011006">
    <property type="entry name" value="CheY-like_superfamily"/>
</dbReference>
<name>A0A0N9DYL7_VIBAL</name>
<organism evidence="4">
    <name type="scientific">Vibrio alginolyticus</name>
    <dbReference type="NCBI Taxonomy" id="663"/>
    <lineage>
        <taxon>Bacteria</taxon>
        <taxon>Pseudomonadati</taxon>
        <taxon>Pseudomonadota</taxon>
        <taxon>Gammaproteobacteria</taxon>
        <taxon>Vibrionales</taxon>
        <taxon>Vibrionaceae</taxon>
        <taxon>Vibrio</taxon>
    </lineage>
</organism>
<dbReference type="Gene3D" id="2.40.50.180">
    <property type="entry name" value="CheA-289, Domain 4"/>
    <property type="match status" value="1"/>
</dbReference>
<dbReference type="RefSeq" id="WP_258500906.1">
    <property type="nucleotide sequence ID" value="NZ_JAMQWM010000025.1"/>
</dbReference>
<dbReference type="Gene3D" id="3.40.50.2300">
    <property type="match status" value="1"/>
</dbReference>
<dbReference type="Pfam" id="PF00072">
    <property type="entry name" value="Response_reg"/>
    <property type="match status" value="1"/>
</dbReference>
<dbReference type="PANTHER" id="PTHR47233:SF3">
    <property type="entry name" value="CHEMOTAXIS PROTEIN CHEV"/>
    <property type="match status" value="1"/>
</dbReference>
<dbReference type="SUPFAM" id="SSF52172">
    <property type="entry name" value="CheY-like"/>
    <property type="match status" value="1"/>
</dbReference>
<keyword evidence="1" id="KW-0597">Phosphoprotein</keyword>
<dbReference type="PROSITE" id="PS50851">
    <property type="entry name" value="CHEW"/>
    <property type="match status" value="1"/>
</dbReference>
<dbReference type="GO" id="GO:0006935">
    <property type="term" value="P:chemotaxis"/>
    <property type="evidence" value="ECO:0007669"/>
    <property type="project" value="InterPro"/>
</dbReference>
<gene>
    <name evidence="4" type="primary">cheV</name>
    <name evidence="4" type="ORF">ICEValHN396_045</name>
</gene>
<dbReference type="InterPro" id="IPR001789">
    <property type="entry name" value="Sig_transdc_resp-reg_receiver"/>
</dbReference>
<dbReference type="PANTHER" id="PTHR47233">
    <property type="entry name" value="CHEMOTAXIS PROTEIN CHEV"/>
    <property type="match status" value="1"/>
</dbReference>
<reference evidence="4" key="1">
    <citation type="journal article" date="2016" name="BMC Microbiol.">
        <title>Comparative genomic analysis of six new-found integrative conjugative elements (ICEs) in Vibrio alginolyticus.</title>
        <authorList>
            <person name="Luo P."/>
            <person name="He X."/>
            <person name="Wang Y."/>
            <person name="Liu Q."/>
            <person name="Hu C."/>
        </authorList>
    </citation>
    <scope>NUCLEOTIDE SEQUENCE</scope>
    <source>
        <strain evidence="4">HN396</strain>
    </source>
</reference>
<dbReference type="SMART" id="SM00260">
    <property type="entry name" value="CheW"/>
    <property type="match status" value="1"/>
</dbReference>
<evidence type="ECO:0000259" key="2">
    <source>
        <dbReference type="PROSITE" id="PS50110"/>
    </source>
</evidence>
<proteinExistence type="predicted"/>
<evidence type="ECO:0000313" key="4">
    <source>
        <dbReference type="EMBL" id="ALF35022.1"/>
    </source>
</evidence>
<feature type="domain" description="CheW-like" evidence="3">
    <location>
        <begin position="19"/>
        <end position="158"/>
    </location>
</feature>
<feature type="domain" description="Response regulatory" evidence="2">
    <location>
        <begin position="180"/>
        <end position="306"/>
    </location>
</feature>
<dbReference type="GO" id="GO:0000160">
    <property type="term" value="P:phosphorelay signal transduction system"/>
    <property type="evidence" value="ECO:0007669"/>
    <property type="project" value="InterPro"/>
</dbReference>
<accession>A0A0N9DYL7</accession>